<dbReference type="EMBL" id="SOCE01000001">
    <property type="protein sequence ID" value="TDU86500.1"/>
    <property type="molecule type" value="Genomic_DNA"/>
</dbReference>
<name>A0A4R7T3Y7_9ACTN</name>
<keyword evidence="2" id="KW-0812">Transmembrane</keyword>
<feature type="compositionally biased region" description="Low complexity" evidence="1">
    <location>
        <begin position="229"/>
        <end position="277"/>
    </location>
</feature>
<evidence type="ECO:0000313" key="5">
    <source>
        <dbReference type="Proteomes" id="UP000295151"/>
    </source>
</evidence>
<dbReference type="InterPro" id="IPR028087">
    <property type="entry name" value="Tad_N"/>
</dbReference>
<keyword evidence="2" id="KW-0472">Membrane</keyword>
<feature type="domain" description="Putative Flp pilus-assembly TadG-like N-terminal" evidence="3">
    <location>
        <begin position="38"/>
        <end position="84"/>
    </location>
</feature>
<organism evidence="4 5">
    <name type="scientific">Kribbella voronezhensis</name>
    <dbReference type="NCBI Taxonomy" id="2512212"/>
    <lineage>
        <taxon>Bacteria</taxon>
        <taxon>Bacillati</taxon>
        <taxon>Actinomycetota</taxon>
        <taxon>Actinomycetes</taxon>
        <taxon>Propionibacteriales</taxon>
        <taxon>Kribbellaceae</taxon>
        <taxon>Kribbella</taxon>
    </lineage>
</organism>
<evidence type="ECO:0000256" key="1">
    <source>
        <dbReference type="SAM" id="MobiDB-lite"/>
    </source>
</evidence>
<feature type="compositionally biased region" description="Pro residues" evidence="1">
    <location>
        <begin position="211"/>
        <end position="223"/>
    </location>
</feature>
<protein>
    <submittedName>
        <fullName evidence="4">Putative Flp pilus-assembly TadE/G-like protein</fullName>
    </submittedName>
</protein>
<evidence type="ECO:0000313" key="4">
    <source>
        <dbReference type="EMBL" id="TDU86500.1"/>
    </source>
</evidence>
<dbReference type="OrthoDB" id="3823775at2"/>
<sequence length="277" mass="28223">MLPDPGAGRGAWRRTVAYLRIDAPRANRLIDALRNHRGALSPAVAILAVMIFTLAGLVIDGGRQLGAKSRAVGYAQEAARAGVATIDFNSSEAKIDVSKAGAAVANFCAQVRTNDPAVTGCGATELDAEHLKVDVQIDNKTSFLGMVGIKNLTAKGQGEAHAEQGVKKADDSPTIPPIVVETSLEGPGAPITSANPPTIDFPCPSWTIGSPTPPWTPPIPLPFPASCKPTITPTDSPDPSGPNPSDTASSSKPTESGSSSAPPGGGAPAAPAVRSTE</sequence>
<feature type="region of interest" description="Disordered" evidence="1">
    <location>
        <begin position="184"/>
        <end position="277"/>
    </location>
</feature>
<keyword evidence="5" id="KW-1185">Reference proteome</keyword>
<reference evidence="4 5" key="1">
    <citation type="submission" date="2019-03" db="EMBL/GenBank/DDBJ databases">
        <title>Genomic Encyclopedia of Type Strains, Phase III (KMG-III): the genomes of soil and plant-associated and newly described type strains.</title>
        <authorList>
            <person name="Whitman W."/>
        </authorList>
    </citation>
    <scope>NUCLEOTIDE SEQUENCE [LARGE SCALE GENOMIC DNA]</scope>
    <source>
        <strain evidence="4 5">VKM Ac-2575</strain>
    </source>
</reference>
<keyword evidence="2" id="KW-1133">Transmembrane helix</keyword>
<evidence type="ECO:0000256" key="2">
    <source>
        <dbReference type="SAM" id="Phobius"/>
    </source>
</evidence>
<evidence type="ECO:0000259" key="3">
    <source>
        <dbReference type="Pfam" id="PF13400"/>
    </source>
</evidence>
<accession>A0A4R7T3Y7</accession>
<proteinExistence type="predicted"/>
<dbReference type="AlphaFoldDB" id="A0A4R7T3Y7"/>
<comment type="caution">
    <text evidence="4">The sequence shown here is derived from an EMBL/GenBank/DDBJ whole genome shotgun (WGS) entry which is preliminary data.</text>
</comment>
<dbReference type="Proteomes" id="UP000295151">
    <property type="component" value="Unassembled WGS sequence"/>
</dbReference>
<dbReference type="Pfam" id="PF13400">
    <property type="entry name" value="Tad"/>
    <property type="match status" value="1"/>
</dbReference>
<gene>
    <name evidence="4" type="ORF">EV138_0009</name>
</gene>
<feature type="transmembrane region" description="Helical" evidence="2">
    <location>
        <begin position="39"/>
        <end position="59"/>
    </location>
</feature>
<dbReference type="RefSeq" id="WP_133976444.1">
    <property type="nucleotide sequence ID" value="NZ_SOCE01000001.1"/>
</dbReference>